<dbReference type="WBParaSite" id="Csp11.Scaffold629.g11139.t2">
    <property type="protein sequence ID" value="Csp11.Scaffold629.g11139.t2"/>
    <property type="gene ID" value="Csp11.Scaffold629.g11139"/>
</dbReference>
<keyword evidence="10" id="KW-0449">Lipoprotein</keyword>
<keyword evidence="12" id="KW-1185">Reference proteome</keyword>
<evidence type="ECO:0000256" key="6">
    <source>
        <dbReference type="ARBA" id="ARBA00022974"/>
    </source>
</evidence>
<evidence type="ECO:0000313" key="12">
    <source>
        <dbReference type="Proteomes" id="UP000095282"/>
    </source>
</evidence>
<evidence type="ECO:0000256" key="9">
    <source>
        <dbReference type="ARBA" id="ARBA00023207"/>
    </source>
</evidence>
<comment type="similarity">
    <text evidence="2 11">Belongs to the glypican family.</text>
</comment>
<accession>A0A1I7TRU8</accession>
<reference evidence="13" key="1">
    <citation type="submission" date="2016-11" db="UniProtKB">
        <authorList>
            <consortium name="WormBaseParasite"/>
        </authorList>
    </citation>
    <scope>IDENTIFICATION</scope>
</reference>
<dbReference type="Proteomes" id="UP000095282">
    <property type="component" value="Unplaced"/>
</dbReference>
<dbReference type="GO" id="GO:0098552">
    <property type="term" value="C:side of membrane"/>
    <property type="evidence" value="ECO:0007669"/>
    <property type="project" value="UniProtKB-KW"/>
</dbReference>
<dbReference type="Pfam" id="PF01153">
    <property type="entry name" value="Glypican"/>
    <property type="match status" value="1"/>
</dbReference>
<dbReference type="PANTHER" id="PTHR10822">
    <property type="entry name" value="GLYPICAN"/>
    <property type="match status" value="1"/>
</dbReference>
<evidence type="ECO:0000256" key="1">
    <source>
        <dbReference type="ARBA" id="ARBA00004609"/>
    </source>
</evidence>
<organism evidence="12 13">
    <name type="scientific">Caenorhabditis tropicalis</name>
    <dbReference type="NCBI Taxonomy" id="1561998"/>
    <lineage>
        <taxon>Eukaryota</taxon>
        <taxon>Metazoa</taxon>
        <taxon>Ecdysozoa</taxon>
        <taxon>Nematoda</taxon>
        <taxon>Chromadorea</taxon>
        <taxon>Rhabditida</taxon>
        <taxon>Rhabditina</taxon>
        <taxon>Rhabditomorpha</taxon>
        <taxon>Rhabditoidea</taxon>
        <taxon>Rhabditidae</taxon>
        <taxon>Peloderinae</taxon>
        <taxon>Caenorhabditis</taxon>
    </lineage>
</organism>
<evidence type="ECO:0000256" key="2">
    <source>
        <dbReference type="ARBA" id="ARBA00010260"/>
    </source>
</evidence>
<evidence type="ECO:0000256" key="5">
    <source>
        <dbReference type="ARBA" id="ARBA00022729"/>
    </source>
</evidence>
<keyword evidence="8" id="KW-0325">Glycoprotein</keyword>
<keyword evidence="6" id="KW-0654">Proteoglycan</keyword>
<keyword evidence="9" id="KW-0357">Heparan sulfate</keyword>
<evidence type="ECO:0000256" key="4">
    <source>
        <dbReference type="ARBA" id="ARBA00022622"/>
    </source>
</evidence>
<dbReference type="InterPro" id="IPR001863">
    <property type="entry name" value="Glypican"/>
</dbReference>
<dbReference type="PANTHER" id="PTHR10822:SF29">
    <property type="entry name" value="DIVISION ABNORMALLY DELAYED PROTEIN"/>
    <property type="match status" value="1"/>
</dbReference>
<protein>
    <submittedName>
        <fullName evidence="13">Glypican-6</fullName>
    </submittedName>
</protein>
<comment type="subcellular location">
    <subcellularLocation>
        <location evidence="1">Cell membrane</location>
        <topology evidence="1">Lipid-anchor</topology>
        <topology evidence="1">GPI-anchor</topology>
    </subcellularLocation>
</comment>
<evidence type="ECO:0000256" key="7">
    <source>
        <dbReference type="ARBA" id="ARBA00023136"/>
    </source>
</evidence>
<evidence type="ECO:0000256" key="10">
    <source>
        <dbReference type="ARBA" id="ARBA00023288"/>
    </source>
</evidence>
<evidence type="ECO:0000256" key="3">
    <source>
        <dbReference type="ARBA" id="ARBA00022475"/>
    </source>
</evidence>
<dbReference type="GO" id="GO:0005576">
    <property type="term" value="C:extracellular region"/>
    <property type="evidence" value="ECO:0007669"/>
    <property type="project" value="TreeGrafter"/>
</dbReference>
<name>A0A1I7TRU8_9PELO</name>
<keyword evidence="3" id="KW-1003">Cell membrane</keyword>
<keyword evidence="5" id="KW-0732">Signal</keyword>
<dbReference type="eggNOG" id="KOG3821">
    <property type="taxonomic scope" value="Eukaryota"/>
</dbReference>
<dbReference type="AlphaFoldDB" id="A0A1I7TRU8"/>
<dbReference type="STRING" id="1561998.A0A1I7TRU8"/>
<proteinExistence type="inferred from homology"/>
<sequence length="245" mass="28264">METCAQCQRINEKPCRPFCVNVLSGCTHQMLDSEGAWKVTTESMIKLANQLNHRQNLVSALQPIPVLISEAIMYFQEKRDYITNKMIGKCLLDISDFGLRRKRSPRLKHIPVITSKKSRDHLILNQMFQSFISKMEEWSVFFGNVPEKLCGEEEWASEDENKCWNGTEIGSYNLPVVNYTHPFKNPEYQGADFLTFRGNYIEERQTTKMRALETPPALVASHDENILHTSGKPTRKLKLLSNHTQ</sequence>
<keyword evidence="4" id="KW-0336">GPI-anchor</keyword>
<dbReference type="GO" id="GO:0005886">
    <property type="term" value="C:plasma membrane"/>
    <property type="evidence" value="ECO:0007669"/>
    <property type="project" value="UniProtKB-SubCell"/>
</dbReference>
<evidence type="ECO:0000256" key="8">
    <source>
        <dbReference type="ARBA" id="ARBA00023180"/>
    </source>
</evidence>
<dbReference type="GO" id="GO:1905475">
    <property type="term" value="P:regulation of protein localization to membrane"/>
    <property type="evidence" value="ECO:0007669"/>
    <property type="project" value="TreeGrafter"/>
</dbReference>
<dbReference type="GO" id="GO:0009986">
    <property type="term" value="C:cell surface"/>
    <property type="evidence" value="ECO:0007669"/>
    <property type="project" value="TreeGrafter"/>
</dbReference>
<dbReference type="GO" id="GO:0016477">
    <property type="term" value="P:cell migration"/>
    <property type="evidence" value="ECO:0007669"/>
    <property type="project" value="TreeGrafter"/>
</dbReference>
<keyword evidence="7" id="KW-0472">Membrane</keyword>
<dbReference type="GO" id="GO:0090263">
    <property type="term" value="P:positive regulation of canonical Wnt signaling pathway"/>
    <property type="evidence" value="ECO:0007669"/>
    <property type="project" value="TreeGrafter"/>
</dbReference>
<evidence type="ECO:0000313" key="13">
    <source>
        <dbReference type="WBParaSite" id="Csp11.Scaffold629.g11139.t2"/>
    </source>
</evidence>
<evidence type="ECO:0000256" key="11">
    <source>
        <dbReference type="RuleBase" id="RU003518"/>
    </source>
</evidence>